<keyword evidence="1" id="KW-0472">Membrane</keyword>
<keyword evidence="1" id="KW-1133">Transmembrane helix</keyword>
<protein>
    <recommendedName>
        <fullName evidence="4">ATP-grasp domain-containing protein</fullName>
    </recommendedName>
</protein>
<dbReference type="Pfam" id="PF14305">
    <property type="entry name" value="ATPgrasp_TupA"/>
    <property type="match status" value="1"/>
</dbReference>
<keyword evidence="1" id="KW-0812">Transmembrane</keyword>
<dbReference type="AlphaFoldDB" id="K0T622"/>
<sequence>MTTVRTIAAQHLKPRRRRMRLSAYLLPLFISLALVHFGMISNKLLFMRSPNVARIDNMDASSKRRMLAGIDMLREEIDQNTTMGWHTYCETIQKPTISNSTSAYEWTDKKLVKDKIHQLDPTIRFAKEFTSVGYQREITDDLLSKFPKEGYMMKATHVSGGIILVRDGIPKCISKVTSIGVRQVTCPELKEGETTAHFLRRACKTFLRAQYGADKGELWYLKLKPRCMFEEVLNIKPTSNLRDFKFHFMNGEPVLVQVDATKTPANQLMYATHGSFTLIPSFQDIEAKENGMYTLPTAEDLGPKPKIYDKLTLDAMTIAKAVNQPYVRVDFFVYDDDNYAFAEVTFAHDSCKRGEGNFRPLKYERYLGFVQTHPEYRYHHEDILLL</sequence>
<dbReference type="Proteomes" id="UP000266841">
    <property type="component" value="Unassembled WGS sequence"/>
</dbReference>
<feature type="transmembrane region" description="Helical" evidence="1">
    <location>
        <begin position="21"/>
        <end position="40"/>
    </location>
</feature>
<comment type="caution">
    <text evidence="2">The sequence shown here is derived from an EMBL/GenBank/DDBJ whole genome shotgun (WGS) entry which is preliminary data.</text>
</comment>
<dbReference type="InterPro" id="IPR029465">
    <property type="entry name" value="ATPgrasp_TupA"/>
</dbReference>
<dbReference type="EMBL" id="AGNL01010901">
    <property type="protein sequence ID" value="EJK68731.1"/>
    <property type="molecule type" value="Genomic_DNA"/>
</dbReference>
<proteinExistence type="predicted"/>
<evidence type="ECO:0000313" key="2">
    <source>
        <dbReference type="EMBL" id="EJK68731.1"/>
    </source>
</evidence>
<evidence type="ECO:0000256" key="1">
    <source>
        <dbReference type="SAM" id="Phobius"/>
    </source>
</evidence>
<keyword evidence="3" id="KW-1185">Reference proteome</keyword>
<organism evidence="2 3">
    <name type="scientific">Thalassiosira oceanica</name>
    <name type="common">Marine diatom</name>
    <dbReference type="NCBI Taxonomy" id="159749"/>
    <lineage>
        <taxon>Eukaryota</taxon>
        <taxon>Sar</taxon>
        <taxon>Stramenopiles</taxon>
        <taxon>Ochrophyta</taxon>
        <taxon>Bacillariophyta</taxon>
        <taxon>Coscinodiscophyceae</taxon>
        <taxon>Thalassiosirophycidae</taxon>
        <taxon>Thalassiosirales</taxon>
        <taxon>Thalassiosiraceae</taxon>
        <taxon>Thalassiosira</taxon>
    </lineage>
</organism>
<evidence type="ECO:0000313" key="3">
    <source>
        <dbReference type="Proteomes" id="UP000266841"/>
    </source>
</evidence>
<gene>
    <name evidence="2" type="ORF">THAOC_10061</name>
</gene>
<name>K0T622_THAOC</name>
<accession>K0T622</accession>
<evidence type="ECO:0008006" key="4">
    <source>
        <dbReference type="Google" id="ProtNLM"/>
    </source>
</evidence>
<reference evidence="2 3" key="1">
    <citation type="journal article" date="2012" name="Genome Biol.">
        <title>Genome and low-iron response of an oceanic diatom adapted to chronic iron limitation.</title>
        <authorList>
            <person name="Lommer M."/>
            <person name="Specht M."/>
            <person name="Roy A.S."/>
            <person name="Kraemer L."/>
            <person name="Andreson R."/>
            <person name="Gutowska M.A."/>
            <person name="Wolf J."/>
            <person name="Bergner S.V."/>
            <person name="Schilhabel M.B."/>
            <person name="Klostermeier U.C."/>
            <person name="Beiko R.G."/>
            <person name="Rosenstiel P."/>
            <person name="Hippler M."/>
            <person name="Laroche J."/>
        </authorList>
    </citation>
    <scope>NUCLEOTIDE SEQUENCE [LARGE SCALE GENOMIC DNA]</scope>
    <source>
        <strain evidence="2 3">CCMP1005</strain>
    </source>
</reference>